<keyword evidence="5" id="KW-0411">Iron-sulfur</keyword>
<accession>A0A381YN37</accession>
<dbReference type="SFLD" id="SFLDG01082">
    <property type="entry name" value="B12-binding_domain_containing"/>
    <property type="match status" value="1"/>
</dbReference>
<dbReference type="SMART" id="SM00729">
    <property type="entry name" value="Elp3"/>
    <property type="match status" value="1"/>
</dbReference>
<keyword evidence="4" id="KW-0408">Iron</keyword>
<reference evidence="7" key="1">
    <citation type="submission" date="2018-05" db="EMBL/GenBank/DDBJ databases">
        <authorList>
            <person name="Lanie J.A."/>
            <person name="Ng W.-L."/>
            <person name="Kazmierczak K.M."/>
            <person name="Andrzejewski T.M."/>
            <person name="Davidsen T.M."/>
            <person name="Wayne K.J."/>
            <person name="Tettelin H."/>
            <person name="Glass J.I."/>
            <person name="Rusch D."/>
            <person name="Podicherti R."/>
            <person name="Tsui H.-C.T."/>
            <person name="Winkler M.E."/>
        </authorList>
    </citation>
    <scope>NUCLEOTIDE SEQUENCE</scope>
</reference>
<dbReference type="InterPro" id="IPR023404">
    <property type="entry name" value="rSAM_horseshoe"/>
</dbReference>
<dbReference type="InterPro" id="IPR058240">
    <property type="entry name" value="rSAM_sf"/>
</dbReference>
<dbReference type="Gene3D" id="3.40.50.280">
    <property type="entry name" value="Cobalamin-binding domain"/>
    <property type="match status" value="1"/>
</dbReference>
<protein>
    <recommendedName>
        <fullName evidence="6">Radical SAM core domain-containing protein</fullName>
    </recommendedName>
</protein>
<comment type="cofactor">
    <cofactor evidence="1">
        <name>[4Fe-4S] cluster</name>
        <dbReference type="ChEBI" id="CHEBI:49883"/>
    </cofactor>
</comment>
<dbReference type="Gene3D" id="3.80.30.20">
    <property type="entry name" value="tm_1862 like domain"/>
    <property type="match status" value="1"/>
</dbReference>
<dbReference type="SUPFAM" id="SSF102114">
    <property type="entry name" value="Radical SAM enzymes"/>
    <property type="match status" value="1"/>
</dbReference>
<dbReference type="PROSITE" id="PS51918">
    <property type="entry name" value="RADICAL_SAM"/>
    <property type="match status" value="1"/>
</dbReference>
<dbReference type="AlphaFoldDB" id="A0A381YN37"/>
<dbReference type="GO" id="GO:0051536">
    <property type="term" value="F:iron-sulfur cluster binding"/>
    <property type="evidence" value="ECO:0007669"/>
    <property type="project" value="UniProtKB-KW"/>
</dbReference>
<dbReference type="InterPro" id="IPR006638">
    <property type="entry name" value="Elp3/MiaA/NifB-like_rSAM"/>
</dbReference>
<dbReference type="InterPro" id="IPR036724">
    <property type="entry name" value="Cobalamin-bd_sf"/>
</dbReference>
<evidence type="ECO:0000256" key="2">
    <source>
        <dbReference type="ARBA" id="ARBA00022691"/>
    </source>
</evidence>
<dbReference type="EMBL" id="UINC01018540">
    <property type="protein sequence ID" value="SVA77973.1"/>
    <property type="molecule type" value="Genomic_DNA"/>
</dbReference>
<evidence type="ECO:0000259" key="6">
    <source>
        <dbReference type="PROSITE" id="PS51918"/>
    </source>
</evidence>
<dbReference type="PANTHER" id="PTHR43409">
    <property type="entry name" value="ANAEROBIC MAGNESIUM-PROTOPORPHYRIN IX MONOMETHYL ESTER CYCLASE-RELATED"/>
    <property type="match status" value="1"/>
</dbReference>
<name>A0A381YN37_9ZZZZ</name>
<dbReference type="SUPFAM" id="SSF52242">
    <property type="entry name" value="Cobalamin (vitamin B12)-binding domain"/>
    <property type="match status" value="1"/>
</dbReference>
<dbReference type="InterPro" id="IPR007197">
    <property type="entry name" value="rSAM"/>
</dbReference>
<evidence type="ECO:0000256" key="5">
    <source>
        <dbReference type="ARBA" id="ARBA00023014"/>
    </source>
</evidence>
<dbReference type="Pfam" id="PF04055">
    <property type="entry name" value="Radical_SAM"/>
    <property type="match status" value="1"/>
</dbReference>
<dbReference type="GO" id="GO:0046872">
    <property type="term" value="F:metal ion binding"/>
    <property type="evidence" value="ECO:0007669"/>
    <property type="project" value="UniProtKB-KW"/>
</dbReference>
<evidence type="ECO:0000256" key="1">
    <source>
        <dbReference type="ARBA" id="ARBA00001966"/>
    </source>
</evidence>
<dbReference type="GO" id="GO:0031419">
    <property type="term" value="F:cobalamin binding"/>
    <property type="evidence" value="ECO:0007669"/>
    <property type="project" value="InterPro"/>
</dbReference>
<dbReference type="GO" id="GO:0005829">
    <property type="term" value="C:cytosol"/>
    <property type="evidence" value="ECO:0007669"/>
    <property type="project" value="TreeGrafter"/>
</dbReference>
<evidence type="ECO:0000256" key="4">
    <source>
        <dbReference type="ARBA" id="ARBA00023004"/>
    </source>
</evidence>
<feature type="domain" description="Radical SAM core" evidence="6">
    <location>
        <begin position="313"/>
        <end position="543"/>
    </location>
</feature>
<organism evidence="7">
    <name type="scientific">marine metagenome</name>
    <dbReference type="NCBI Taxonomy" id="408172"/>
    <lineage>
        <taxon>unclassified sequences</taxon>
        <taxon>metagenomes</taxon>
        <taxon>ecological metagenomes</taxon>
    </lineage>
</organism>
<proteinExistence type="predicted"/>
<keyword evidence="2" id="KW-0949">S-adenosyl-L-methionine</keyword>
<gene>
    <name evidence="7" type="ORF">METZ01_LOCUS130827</name>
</gene>
<dbReference type="InterPro" id="IPR051198">
    <property type="entry name" value="BchE-like"/>
</dbReference>
<dbReference type="PANTHER" id="PTHR43409:SF7">
    <property type="entry name" value="BLL1977 PROTEIN"/>
    <property type="match status" value="1"/>
</dbReference>
<dbReference type="GO" id="GO:0003824">
    <property type="term" value="F:catalytic activity"/>
    <property type="evidence" value="ECO:0007669"/>
    <property type="project" value="InterPro"/>
</dbReference>
<sequence length="603" mass="70120">MKILLLFPPDWLPSEPYLSLPALTSVLRPAGHKVIQKDINVEMYDMFFSRSFLEHVSSRIAGELNHLIHVEKQRALDEEESTLKAQLLQSTPEVLSQLSSDAEQAKEILRGESFYDIDKLEWATNTLHKTMALISLGYYPAQICFPPIETDLVYKPYMSSEILEALDDDQINIYRDVYRQLIAPVMQKEKPGMVGISIVQQKQLIPSFTFSKMIKEEFPDLHITVGGNIVTRIRDELKIQDKLFGYIDSAILYEGENAYLQLVDAVENSKPLSGLPNLIYRDESGIHANKDVCSEDLSKLPPPDFDGLLLEKYFVPKLILPYLATRGCYWGRCTFCDHFQGYVEGFRTMQVDQIVEEIKFLKDKHNTRYFHFTDESYPPALFRKLSQRLIEEKLDIVWTTHMRFEETLLDEQVWKDVQESGCRYLHFGYESGNQRVLKLMDKATKLDAIQTNLRMSSEAGIWNHIMGFFGFPGETREEAEDSKRFVHDNRAHIHSLGFMTFVLGKYSPVAFEPEKYGVDYYKNPEWDLALDYYFTLKEGLNIQEALDVFAGFERNHDPKWDLRTCVREYIFLYIDHFGNNDLPQLQMRPDQQTEYHQTSVGMV</sequence>
<evidence type="ECO:0000256" key="3">
    <source>
        <dbReference type="ARBA" id="ARBA00022723"/>
    </source>
</evidence>
<keyword evidence="3" id="KW-0479">Metal-binding</keyword>
<evidence type="ECO:0000313" key="7">
    <source>
        <dbReference type="EMBL" id="SVA77973.1"/>
    </source>
</evidence>
<dbReference type="SFLD" id="SFLDS00029">
    <property type="entry name" value="Radical_SAM"/>
    <property type="match status" value="1"/>
</dbReference>